<dbReference type="InterPro" id="IPR006116">
    <property type="entry name" value="NT_2-5OAS_ClassI-CCAase"/>
</dbReference>
<organism evidence="3 4">
    <name type="scientific">[Muricauda] lutisoli</name>
    <dbReference type="NCBI Taxonomy" id="2816035"/>
    <lineage>
        <taxon>Bacteria</taxon>
        <taxon>Pseudomonadati</taxon>
        <taxon>Bacteroidota</taxon>
        <taxon>Flavobacteriia</taxon>
        <taxon>Flavobacteriales</taxon>
        <taxon>Flavobacteriaceae</taxon>
        <taxon>Allomuricauda</taxon>
    </lineage>
</organism>
<dbReference type="RefSeq" id="WP_207070295.1">
    <property type="nucleotide sequence ID" value="NZ_JAFLND010000001.1"/>
</dbReference>
<dbReference type="InterPro" id="IPR040511">
    <property type="entry name" value="AGS_C"/>
</dbReference>
<proteinExistence type="predicted"/>
<dbReference type="Proteomes" id="UP000664163">
    <property type="component" value="Unassembled WGS sequence"/>
</dbReference>
<reference evidence="3 4" key="1">
    <citation type="submission" date="2021-03" db="EMBL/GenBank/DDBJ databases">
        <title>Muricauda sp. CAU 1631 isolated from Incheon.</title>
        <authorList>
            <person name="Kim W."/>
        </authorList>
    </citation>
    <scope>NUCLEOTIDE SEQUENCE [LARGE SCALE GENOMIC DNA]</scope>
    <source>
        <strain evidence="3 4">CAU 1631</strain>
    </source>
</reference>
<dbReference type="CDD" id="cd05400">
    <property type="entry name" value="NT_2-5OAS_ClassI-CCAase"/>
    <property type="match status" value="1"/>
</dbReference>
<keyword evidence="1" id="KW-0051">Antiviral defense</keyword>
<evidence type="ECO:0000313" key="3">
    <source>
        <dbReference type="EMBL" id="MBO0329845.1"/>
    </source>
</evidence>
<comment type="caution">
    <text evidence="3">The sequence shown here is derived from an EMBL/GenBank/DDBJ whole genome shotgun (WGS) entry which is preliminary data.</text>
</comment>
<dbReference type="Pfam" id="PF18134">
    <property type="entry name" value="AGS_C"/>
    <property type="match status" value="1"/>
</dbReference>
<evidence type="ECO:0000259" key="2">
    <source>
        <dbReference type="Pfam" id="PF18134"/>
    </source>
</evidence>
<dbReference type="InterPro" id="IPR043519">
    <property type="entry name" value="NT_sf"/>
</dbReference>
<name>A0ABS3EUK7_9FLAO</name>
<protein>
    <recommendedName>
        <fullName evidence="2">Adenylyl/Guanylyl and SMODS C-terminal sensor domain-containing protein</fullName>
    </recommendedName>
</protein>
<evidence type="ECO:0000313" key="4">
    <source>
        <dbReference type="Proteomes" id="UP000664163"/>
    </source>
</evidence>
<gene>
    <name evidence="3" type="ORF">J0X13_04755</name>
</gene>
<dbReference type="Pfam" id="PF18144">
    <property type="entry name" value="SMODS"/>
    <property type="match status" value="1"/>
</dbReference>
<accession>A0ABS3EUK7</accession>
<keyword evidence="4" id="KW-1185">Reference proteome</keyword>
<sequence>MNTSETFKTFVDNLKISNKDDISYKYNRITKALNKSFYNELDSSTIHSLQVGSYGRKTAIDGISDLDMIFEISDADFKKYDSRKHNGQSDLLQDTKKSIQKTYSNTDIRGDGQVVVVDFNNYVIEVCPANLQSDNSYKYPDSKNGGSWKITKPRQEISELNSFNQTTSQNLKNLCKMTRTWKNKNGVKMGGLLIDTFCYNFLKENENHHSSTYSNYDELVRDFFQYMSELSKEQKFWYAPGSNQKVYKKSDFHSKAKKAFNNAVEAIDKKENKTVYGIWRKIYGYKFPYPKEILENSENYTDSEEFIENQYPVDIKYNLNIDCLVKQQGFRDDLLSRIKILRSTKKLKFYITENEVPQPYQVKWKVKNLGPIAKRRNMFRGQILNDKGKEIRNENSNFNGEHYVECYIIKNGVCVATDRIDVPISM</sequence>
<dbReference type="SUPFAM" id="SSF81301">
    <property type="entry name" value="Nucleotidyltransferase"/>
    <property type="match status" value="1"/>
</dbReference>
<dbReference type="EMBL" id="JAFLND010000001">
    <property type="protein sequence ID" value="MBO0329845.1"/>
    <property type="molecule type" value="Genomic_DNA"/>
</dbReference>
<feature type="domain" description="Adenylyl/Guanylyl and SMODS C-terminal sensor" evidence="2">
    <location>
        <begin position="302"/>
        <end position="425"/>
    </location>
</feature>
<evidence type="ECO:0000256" key="1">
    <source>
        <dbReference type="ARBA" id="ARBA00023118"/>
    </source>
</evidence>